<dbReference type="PANTHER" id="PTHR35008:SF8">
    <property type="entry name" value="ALCOHOL DEHYDROGENASE CYTOCHROME C SUBUNIT"/>
    <property type="match status" value="1"/>
</dbReference>
<dbReference type="RefSeq" id="WP_189567312.1">
    <property type="nucleotide sequence ID" value="NZ_BMXI01000002.1"/>
</dbReference>
<evidence type="ECO:0000259" key="6">
    <source>
        <dbReference type="PROSITE" id="PS51820"/>
    </source>
</evidence>
<dbReference type="SUPFAM" id="SSF56988">
    <property type="entry name" value="Anthrax protective antigen"/>
    <property type="match status" value="1"/>
</dbReference>
<dbReference type="GO" id="GO:0046872">
    <property type="term" value="F:metal ion binding"/>
    <property type="evidence" value="ECO:0007669"/>
    <property type="project" value="UniProtKB-KW"/>
</dbReference>
<reference evidence="7" key="2">
    <citation type="submission" date="2020-09" db="EMBL/GenBank/DDBJ databases">
        <authorList>
            <person name="Sun Q."/>
            <person name="Kim S."/>
        </authorList>
    </citation>
    <scope>NUCLEOTIDE SEQUENCE</scope>
    <source>
        <strain evidence="7">KCTC 12988</strain>
    </source>
</reference>
<dbReference type="InterPro" id="IPR046476">
    <property type="entry name" value="DUF6797"/>
</dbReference>
<evidence type="ECO:0000313" key="8">
    <source>
        <dbReference type="Proteomes" id="UP000644507"/>
    </source>
</evidence>
<dbReference type="EMBL" id="BMXI01000002">
    <property type="protein sequence ID" value="GHC44002.1"/>
    <property type="molecule type" value="Genomic_DNA"/>
</dbReference>
<dbReference type="PANTHER" id="PTHR35008">
    <property type="entry name" value="BLL4482 PROTEIN-RELATED"/>
    <property type="match status" value="1"/>
</dbReference>
<evidence type="ECO:0000256" key="1">
    <source>
        <dbReference type="ARBA" id="ARBA00022617"/>
    </source>
</evidence>
<name>A0A918WHA8_9BACT</name>
<dbReference type="InterPro" id="IPR051459">
    <property type="entry name" value="Cytochrome_c-type_DH"/>
</dbReference>
<dbReference type="Pfam" id="PF20601">
    <property type="entry name" value="DUF6797"/>
    <property type="match status" value="1"/>
</dbReference>
<keyword evidence="2 4" id="KW-0479">Metal-binding</keyword>
<evidence type="ECO:0000313" key="7">
    <source>
        <dbReference type="EMBL" id="GHC44002.1"/>
    </source>
</evidence>
<proteinExistence type="predicted"/>
<keyword evidence="1 4" id="KW-0349">Heme</keyword>
<feature type="domain" description="PA14" evidence="6">
    <location>
        <begin position="159"/>
        <end position="304"/>
    </location>
</feature>
<dbReference type="Proteomes" id="UP000644507">
    <property type="component" value="Unassembled WGS sequence"/>
</dbReference>
<feature type="domain" description="Cytochrome c" evidence="5">
    <location>
        <begin position="23"/>
        <end position="114"/>
    </location>
</feature>
<gene>
    <name evidence="7" type="ORF">GCM10007100_06520</name>
</gene>
<sequence length="530" mass="57550">MLRTIISLILGLWAGVGTGLFAEEQPTGEQLYGLYCAACHGPDGKGAAGAPFPPLAGSEWVRGDARRMVSVILHGLEEPIVVRSKTYDLQMPPQGSVLSDEQVASIVSFVRGSWGNREKPVSPELVAGVREATKEREGLWTAPELLMEYPLPPLPLHRWGVHDLTATVYEGEWEEMPDFSKLSPISEEKEKGPISLSHAGGRRENFAIVWEGTMDSPGDHDSNFFASSVGGLRFYYNGQEVFDLVGQGQHYRHTSARAKASRGKNTFRLEYFQKGSLGGLAMQRSGGSMGMHPLTDTDRDPDSDSFPDILLKPEDGKSALYRNTIEGMSPRAITVGLEGGVNYGFSASTLAMELVWTGDFINAGQHWTVRGTGATAPAGEQVVSLGRGPGLAKLASPGDNWPGGFHDDWEARFEGYDLDAQNRPTFRYAIGEISIADSPRQQTSEGLKSLERTFVVTVPEGASSEGLYLRLASGEEIAKSENGFLINGSMELHADQSARLLLENKSLLLSLSDLAEGQHTLSTTYTWTAP</sequence>
<comment type="caution">
    <text evidence="7">The sequence shown here is derived from an EMBL/GenBank/DDBJ whole genome shotgun (WGS) entry which is preliminary data.</text>
</comment>
<dbReference type="Pfam" id="PF13442">
    <property type="entry name" value="Cytochrome_CBB3"/>
    <property type="match status" value="1"/>
</dbReference>
<dbReference type="InterPro" id="IPR009056">
    <property type="entry name" value="Cyt_c-like_dom"/>
</dbReference>
<dbReference type="GO" id="GO:0020037">
    <property type="term" value="F:heme binding"/>
    <property type="evidence" value="ECO:0007669"/>
    <property type="project" value="InterPro"/>
</dbReference>
<dbReference type="AlphaFoldDB" id="A0A918WHA8"/>
<evidence type="ECO:0000256" key="2">
    <source>
        <dbReference type="ARBA" id="ARBA00022723"/>
    </source>
</evidence>
<dbReference type="Gene3D" id="1.10.760.10">
    <property type="entry name" value="Cytochrome c-like domain"/>
    <property type="match status" value="1"/>
</dbReference>
<keyword evidence="3 4" id="KW-0408">Iron</keyword>
<dbReference type="InterPro" id="IPR036909">
    <property type="entry name" value="Cyt_c-like_dom_sf"/>
</dbReference>
<accession>A0A918WHA8</accession>
<dbReference type="SUPFAM" id="SSF46626">
    <property type="entry name" value="Cytochrome c"/>
    <property type="match status" value="1"/>
</dbReference>
<organism evidence="7 8">
    <name type="scientific">Roseibacillus persicicus</name>
    <dbReference type="NCBI Taxonomy" id="454148"/>
    <lineage>
        <taxon>Bacteria</taxon>
        <taxon>Pseudomonadati</taxon>
        <taxon>Verrucomicrobiota</taxon>
        <taxon>Verrucomicrobiia</taxon>
        <taxon>Verrucomicrobiales</taxon>
        <taxon>Verrucomicrobiaceae</taxon>
        <taxon>Roseibacillus</taxon>
    </lineage>
</organism>
<dbReference type="GO" id="GO:0009055">
    <property type="term" value="F:electron transfer activity"/>
    <property type="evidence" value="ECO:0007669"/>
    <property type="project" value="InterPro"/>
</dbReference>
<reference evidence="7" key="1">
    <citation type="journal article" date="2014" name="Int. J. Syst. Evol. Microbiol.">
        <title>Complete genome sequence of Corynebacterium casei LMG S-19264T (=DSM 44701T), isolated from a smear-ripened cheese.</title>
        <authorList>
            <consortium name="US DOE Joint Genome Institute (JGI-PGF)"/>
            <person name="Walter F."/>
            <person name="Albersmeier A."/>
            <person name="Kalinowski J."/>
            <person name="Ruckert C."/>
        </authorList>
    </citation>
    <scope>NUCLEOTIDE SEQUENCE</scope>
    <source>
        <strain evidence="7">KCTC 12988</strain>
    </source>
</reference>
<protein>
    <recommendedName>
        <fullName evidence="9">Cytochrome c domain-containing protein</fullName>
    </recommendedName>
</protein>
<evidence type="ECO:0000256" key="3">
    <source>
        <dbReference type="ARBA" id="ARBA00023004"/>
    </source>
</evidence>
<evidence type="ECO:0000256" key="4">
    <source>
        <dbReference type="PROSITE-ProRule" id="PRU00433"/>
    </source>
</evidence>
<evidence type="ECO:0008006" key="9">
    <source>
        <dbReference type="Google" id="ProtNLM"/>
    </source>
</evidence>
<evidence type="ECO:0000259" key="5">
    <source>
        <dbReference type="PROSITE" id="PS51007"/>
    </source>
</evidence>
<dbReference type="PROSITE" id="PS51007">
    <property type="entry name" value="CYTC"/>
    <property type="match status" value="1"/>
</dbReference>
<dbReference type="PROSITE" id="PS51820">
    <property type="entry name" value="PA14"/>
    <property type="match status" value="1"/>
</dbReference>
<dbReference type="InterPro" id="IPR037524">
    <property type="entry name" value="PA14/GLEYA"/>
</dbReference>
<keyword evidence="8" id="KW-1185">Reference proteome</keyword>